<sequence>MKEMVGTGGLPREMENRLTGRLLKRTRANHWRRPMFAIERTQEGGALQKYSLTDAVDLVRSKNSSPDGDWRGASDRMSSREEKSAGAQRAEQREKQRLRSRDEDEGRKGAKARGSGARAGTPTDRAAAAAAAGGAVW</sequence>
<evidence type="ECO:0000313" key="3">
    <source>
        <dbReference type="Proteomes" id="UP000244005"/>
    </source>
</evidence>
<feature type="compositionally biased region" description="Basic and acidic residues" evidence="1">
    <location>
        <begin position="68"/>
        <end position="108"/>
    </location>
</feature>
<evidence type="ECO:0000256" key="1">
    <source>
        <dbReference type="SAM" id="MobiDB-lite"/>
    </source>
</evidence>
<gene>
    <name evidence="2" type="ORF">MARPO_0058s0113</name>
</gene>
<dbReference type="AlphaFoldDB" id="A0A2R6WU15"/>
<evidence type="ECO:0000313" key="2">
    <source>
        <dbReference type="EMBL" id="PTQ37350.1"/>
    </source>
</evidence>
<reference evidence="3" key="1">
    <citation type="journal article" date="2017" name="Cell">
        <title>Insights into land plant evolution garnered from the Marchantia polymorpha genome.</title>
        <authorList>
            <person name="Bowman J.L."/>
            <person name="Kohchi T."/>
            <person name="Yamato K.T."/>
            <person name="Jenkins J."/>
            <person name="Shu S."/>
            <person name="Ishizaki K."/>
            <person name="Yamaoka S."/>
            <person name="Nishihama R."/>
            <person name="Nakamura Y."/>
            <person name="Berger F."/>
            <person name="Adam C."/>
            <person name="Aki S.S."/>
            <person name="Althoff F."/>
            <person name="Araki T."/>
            <person name="Arteaga-Vazquez M.A."/>
            <person name="Balasubrmanian S."/>
            <person name="Barry K."/>
            <person name="Bauer D."/>
            <person name="Boehm C.R."/>
            <person name="Briginshaw L."/>
            <person name="Caballero-Perez J."/>
            <person name="Catarino B."/>
            <person name="Chen F."/>
            <person name="Chiyoda S."/>
            <person name="Chovatia M."/>
            <person name="Davies K.M."/>
            <person name="Delmans M."/>
            <person name="Demura T."/>
            <person name="Dierschke T."/>
            <person name="Dolan L."/>
            <person name="Dorantes-Acosta A.E."/>
            <person name="Eklund D.M."/>
            <person name="Florent S.N."/>
            <person name="Flores-Sandoval E."/>
            <person name="Fujiyama A."/>
            <person name="Fukuzawa H."/>
            <person name="Galik B."/>
            <person name="Grimanelli D."/>
            <person name="Grimwood J."/>
            <person name="Grossniklaus U."/>
            <person name="Hamada T."/>
            <person name="Haseloff J."/>
            <person name="Hetherington A.J."/>
            <person name="Higo A."/>
            <person name="Hirakawa Y."/>
            <person name="Hundley H.N."/>
            <person name="Ikeda Y."/>
            <person name="Inoue K."/>
            <person name="Inoue S.I."/>
            <person name="Ishida S."/>
            <person name="Jia Q."/>
            <person name="Kakita M."/>
            <person name="Kanazawa T."/>
            <person name="Kawai Y."/>
            <person name="Kawashima T."/>
            <person name="Kennedy M."/>
            <person name="Kinose K."/>
            <person name="Kinoshita T."/>
            <person name="Kohara Y."/>
            <person name="Koide E."/>
            <person name="Komatsu K."/>
            <person name="Kopischke S."/>
            <person name="Kubo M."/>
            <person name="Kyozuka J."/>
            <person name="Lagercrantz U."/>
            <person name="Lin S.S."/>
            <person name="Lindquist E."/>
            <person name="Lipzen A.M."/>
            <person name="Lu C.W."/>
            <person name="De Luna E."/>
            <person name="Martienssen R.A."/>
            <person name="Minamino N."/>
            <person name="Mizutani M."/>
            <person name="Mizutani M."/>
            <person name="Mochizuki N."/>
            <person name="Monte I."/>
            <person name="Mosher R."/>
            <person name="Nagasaki H."/>
            <person name="Nakagami H."/>
            <person name="Naramoto S."/>
            <person name="Nishitani K."/>
            <person name="Ohtani M."/>
            <person name="Okamoto T."/>
            <person name="Okumura M."/>
            <person name="Phillips J."/>
            <person name="Pollak B."/>
            <person name="Reinders A."/>
            <person name="Rovekamp M."/>
            <person name="Sano R."/>
            <person name="Sawa S."/>
            <person name="Schmid M.W."/>
            <person name="Shirakawa M."/>
            <person name="Solano R."/>
            <person name="Spunde A."/>
            <person name="Suetsugu N."/>
            <person name="Sugano S."/>
            <person name="Sugiyama A."/>
            <person name="Sun R."/>
            <person name="Suzuki Y."/>
            <person name="Takenaka M."/>
            <person name="Takezawa D."/>
            <person name="Tomogane H."/>
            <person name="Tsuzuki M."/>
            <person name="Ueda T."/>
            <person name="Umeda M."/>
            <person name="Ward J.M."/>
            <person name="Watanabe Y."/>
            <person name="Yazaki K."/>
            <person name="Yokoyama R."/>
            <person name="Yoshitake Y."/>
            <person name="Yotsui I."/>
            <person name="Zachgo S."/>
            <person name="Schmutz J."/>
        </authorList>
    </citation>
    <scope>NUCLEOTIDE SEQUENCE [LARGE SCALE GENOMIC DNA]</scope>
    <source>
        <strain evidence="3">Tak-1</strain>
    </source>
</reference>
<dbReference type="EMBL" id="KZ772730">
    <property type="protein sequence ID" value="PTQ37350.1"/>
    <property type="molecule type" value="Genomic_DNA"/>
</dbReference>
<feature type="region of interest" description="Disordered" evidence="1">
    <location>
        <begin position="58"/>
        <end position="137"/>
    </location>
</feature>
<feature type="compositionally biased region" description="Low complexity" evidence="1">
    <location>
        <begin position="112"/>
        <end position="137"/>
    </location>
</feature>
<protein>
    <submittedName>
        <fullName evidence="2">Uncharacterized protein</fullName>
    </submittedName>
</protein>
<accession>A0A2R6WU15</accession>
<proteinExistence type="predicted"/>
<dbReference type="Proteomes" id="UP000244005">
    <property type="component" value="Unassembled WGS sequence"/>
</dbReference>
<organism evidence="2 3">
    <name type="scientific">Marchantia polymorpha</name>
    <name type="common">Common liverwort</name>
    <name type="synonym">Marchantia aquatica</name>
    <dbReference type="NCBI Taxonomy" id="3197"/>
    <lineage>
        <taxon>Eukaryota</taxon>
        <taxon>Viridiplantae</taxon>
        <taxon>Streptophyta</taxon>
        <taxon>Embryophyta</taxon>
        <taxon>Marchantiophyta</taxon>
        <taxon>Marchantiopsida</taxon>
        <taxon>Marchantiidae</taxon>
        <taxon>Marchantiales</taxon>
        <taxon>Marchantiaceae</taxon>
        <taxon>Marchantia</taxon>
    </lineage>
</organism>
<keyword evidence="3" id="KW-1185">Reference proteome</keyword>
<name>A0A2R6WU15_MARPO</name>